<accession>A0A8S0TMQ2</accession>
<reference evidence="2 3" key="1">
    <citation type="submission" date="2019-12" db="EMBL/GenBank/DDBJ databases">
        <authorList>
            <person name="Alioto T."/>
            <person name="Alioto T."/>
            <person name="Gomez Garrido J."/>
        </authorList>
    </citation>
    <scope>NUCLEOTIDE SEQUENCE [LARGE SCALE GENOMIC DNA]</scope>
</reference>
<feature type="compositionally biased region" description="Basic and acidic residues" evidence="1">
    <location>
        <begin position="1"/>
        <end position="19"/>
    </location>
</feature>
<feature type="region of interest" description="Disordered" evidence="1">
    <location>
        <begin position="1"/>
        <end position="23"/>
    </location>
</feature>
<name>A0A8S0TMQ2_OLEEU</name>
<evidence type="ECO:0000313" key="3">
    <source>
        <dbReference type="Proteomes" id="UP000594638"/>
    </source>
</evidence>
<sequence>MSPKKEGIRPSQTKEHVVEETSLQNAPIIQEPLPILPMVRHQRSGSRSRLRLASRLTRKMAAVIANMRVISRQMPQCEATIPVEGSWANASRGQASIFDRLGPTRDREGRPPNLPAQIGRPPVFSYRPNLEIGRKDKIH</sequence>
<organism evidence="2 3">
    <name type="scientific">Olea europaea subsp. europaea</name>
    <dbReference type="NCBI Taxonomy" id="158383"/>
    <lineage>
        <taxon>Eukaryota</taxon>
        <taxon>Viridiplantae</taxon>
        <taxon>Streptophyta</taxon>
        <taxon>Embryophyta</taxon>
        <taxon>Tracheophyta</taxon>
        <taxon>Spermatophyta</taxon>
        <taxon>Magnoliopsida</taxon>
        <taxon>eudicotyledons</taxon>
        <taxon>Gunneridae</taxon>
        <taxon>Pentapetalae</taxon>
        <taxon>asterids</taxon>
        <taxon>lamiids</taxon>
        <taxon>Lamiales</taxon>
        <taxon>Oleaceae</taxon>
        <taxon>Oleeae</taxon>
        <taxon>Olea</taxon>
    </lineage>
</organism>
<feature type="region of interest" description="Disordered" evidence="1">
    <location>
        <begin position="101"/>
        <end position="120"/>
    </location>
</feature>
<gene>
    <name evidence="2" type="ORF">OLEA9_A013396</name>
</gene>
<keyword evidence="3" id="KW-1185">Reference proteome</keyword>
<dbReference type="Gramene" id="OE9A013396T1">
    <property type="protein sequence ID" value="OE9A013396C1"/>
    <property type="gene ID" value="OE9A013396"/>
</dbReference>
<evidence type="ECO:0000256" key="1">
    <source>
        <dbReference type="SAM" id="MobiDB-lite"/>
    </source>
</evidence>
<dbReference type="Proteomes" id="UP000594638">
    <property type="component" value="Unassembled WGS sequence"/>
</dbReference>
<comment type="caution">
    <text evidence="2">The sequence shown here is derived from an EMBL/GenBank/DDBJ whole genome shotgun (WGS) entry which is preliminary data.</text>
</comment>
<protein>
    <submittedName>
        <fullName evidence="2">Uncharacterized protein</fullName>
    </submittedName>
</protein>
<dbReference type="AlphaFoldDB" id="A0A8S0TMQ2"/>
<evidence type="ECO:0000313" key="2">
    <source>
        <dbReference type="EMBL" id="CAA3007228.1"/>
    </source>
</evidence>
<proteinExistence type="predicted"/>
<dbReference type="EMBL" id="CACTIH010007271">
    <property type="protein sequence ID" value="CAA3007228.1"/>
    <property type="molecule type" value="Genomic_DNA"/>
</dbReference>